<dbReference type="EMBL" id="JADJOT010000009">
    <property type="protein sequence ID" value="MBK7954847.1"/>
    <property type="molecule type" value="Genomic_DNA"/>
</dbReference>
<reference evidence="1 2" key="1">
    <citation type="submission" date="2020-10" db="EMBL/GenBank/DDBJ databases">
        <title>Connecting structure to function with the recovery of over 1000 high-quality activated sludge metagenome-assembled genomes encoding full-length rRNA genes using long-read sequencing.</title>
        <authorList>
            <person name="Singleton C.M."/>
            <person name="Petriglieri F."/>
            <person name="Kristensen J.M."/>
            <person name="Kirkegaard R.H."/>
            <person name="Michaelsen T.Y."/>
            <person name="Andersen M.H."/>
            <person name="Karst S.M."/>
            <person name="Dueholm M.S."/>
            <person name="Nielsen P.H."/>
            <person name="Albertsen M."/>
        </authorList>
    </citation>
    <scope>NUCLEOTIDE SEQUENCE [LARGE SCALE GENOMIC DNA]</scope>
    <source>
        <strain evidence="1">Fred_18-Q3-R57-64_BAT3C.720</strain>
    </source>
</reference>
<dbReference type="Pfam" id="PF14907">
    <property type="entry name" value="NTP_transf_5"/>
    <property type="match status" value="1"/>
</dbReference>
<organism evidence="1 2">
    <name type="scientific">Candidatus Accumulibacter affinis</name>
    <dbReference type="NCBI Taxonomy" id="2954384"/>
    <lineage>
        <taxon>Bacteria</taxon>
        <taxon>Pseudomonadati</taxon>
        <taxon>Pseudomonadota</taxon>
        <taxon>Betaproteobacteria</taxon>
        <taxon>Candidatus Accumulibacter</taxon>
    </lineage>
</organism>
<accession>A0A935TEH4</accession>
<sequence length="368" mass="41887">MPANARTVSRLLCGCLRGALGGPPTASDLPANSSEWEQVLHLSRAHLAAPQLRWALLEQGLFSQLPPDMAKYLEAVYGLNLDRNQQCEDQLAQLIPLLNRIGVQPVLLKGAAAIVGRLYPTSGERMISDLDILIPAEKLPEIIEKLAEVSYRPYVSAGMKIPDPLGFDNDHHYPPLISPEWQTRVELHVQPLWLSTVAFLPCKEVFREAIPLAWRGGECLLPSPTHFIIHNLVHAFVMNVQGGLERVSIRQLFEFVLASKIYAERIDWNAVKNRFDDLGRLRALQEYLALANTCFDFEVPIGIDIDERARRRARWYLTRLDSYHPALELAIKILFQIKRVGHLRKDPKKLRMLLTTDFYSRLFDSFKV</sequence>
<name>A0A935TEH4_9PROT</name>
<comment type="caution">
    <text evidence="1">The sequence shown here is derived from an EMBL/GenBank/DDBJ whole genome shotgun (WGS) entry which is preliminary data.</text>
</comment>
<protein>
    <submittedName>
        <fullName evidence="1">Nucleotidyltransferase family protein</fullName>
    </submittedName>
</protein>
<dbReference type="Proteomes" id="UP000706151">
    <property type="component" value="Unassembled WGS sequence"/>
</dbReference>
<evidence type="ECO:0000313" key="2">
    <source>
        <dbReference type="Proteomes" id="UP000706151"/>
    </source>
</evidence>
<dbReference type="InterPro" id="IPR039498">
    <property type="entry name" value="NTP_transf_5"/>
</dbReference>
<evidence type="ECO:0000313" key="1">
    <source>
        <dbReference type="EMBL" id="MBK7954847.1"/>
    </source>
</evidence>
<gene>
    <name evidence="1" type="ORF">IPK02_13340</name>
</gene>
<dbReference type="AlphaFoldDB" id="A0A935TEH4"/>
<proteinExistence type="predicted"/>